<dbReference type="InterPro" id="IPR012338">
    <property type="entry name" value="Beta-lactam/transpept-like"/>
</dbReference>
<feature type="domain" description="Beta-lactamase-related" evidence="2">
    <location>
        <begin position="26"/>
        <end position="308"/>
    </location>
</feature>
<feature type="region of interest" description="Disordered" evidence="1">
    <location>
        <begin position="463"/>
        <end position="493"/>
    </location>
</feature>
<dbReference type="EC" id="3.-.-.-" evidence="3"/>
<proteinExistence type="predicted"/>
<dbReference type="InterPro" id="IPR001466">
    <property type="entry name" value="Beta-lactam-related"/>
</dbReference>
<sequence length="493" mass="52691">MTLRPLPESSPAAQGVDAAGVHAFLDALEAAPGIAPHSVMIVRHDRLVAAGWWAPYAPDRPQLLYSISKSFTGTAAGLARAEGLLDLDAPVVSYFPEFESDITDPRSRELRVRHVASMSAGHTAEALDHAMELDPDDLVRGFLLLPPDRDPGTVFAYSQPTTFTLAAIVRKVTGQGLVDYLRPRLFEPLGIEGASWLCDRSGRELGFSGLHATTDAVARLGLLYLRRGRWQGRQVLPEEWVAEASRPHIATAPGMPDEERGDWDLGYGLQFWMSRHGYRGDGAFGQFCLVLPEQDAVVAVTSETRGMQDVLDAVWEHLLPAFGPAPLAGREEADTALRDRLAALALPAAPGKPAPPEDPDAWAGTVFTPGDGTCPDLPGLTGAELSDGPDGWTLTLTEDGHPLPLRLGPGDWTVTEEPLPVAVSGGWTDAGTLGLDVAVLETPHRLEVTCALAGRTLSARWRTTPLHPGPLRTRRAPRPPAPPVPGAAPATPA</sequence>
<evidence type="ECO:0000313" key="3">
    <source>
        <dbReference type="EMBL" id="MFB9734315.1"/>
    </source>
</evidence>
<dbReference type="RefSeq" id="WP_385858054.1">
    <property type="nucleotide sequence ID" value="NZ_JBHMAR010000002.1"/>
</dbReference>
<dbReference type="SUPFAM" id="SSF56601">
    <property type="entry name" value="beta-lactamase/transpeptidase-like"/>
    <property type="match status" value="1"/>
</dbReference>
<protein>
    <submittedName>
        <fullName evidence="3">Serine hydrolase domain-containing protein</fullName>
        <ecNumber evidence="3">3.-.-.-</ecNumber>
    </submittedName>
</protein>
<feature type="compositionally biased region" description="Pro residues" evidence="1">
    <location>
        <begin position="478"/>
        <end position="493"/>
    </location>
</feature>
<name>A0ABV5V904_9ACTN</name>
<keyword evidence="3" id="KW-0378">Hydrolase</keyword>
<comment type="caution">
    <text evidence="3">The sequence shown here is derived from an EMBL/GenBank/DDBJ whole genome shotgun (WGS) entry which is preliminary data.</text>
</comment>
<evidence type="ECO:0000313" key="4">
    <source>
        <dbReference type="Proteomes" id="UP001589703"/>
    </source>
</evidence>
<keyword evidence="4" id="KW-1185">Reference proteome</keyword>
<dbReference type="Gene3D" id="3.40.710.10">
    <property type="entry name" value="DD-peptidase/beta-lactamase superfamily"/>
    <property type="match status" value="1"/>
</dbReference>
<dbReference type="GO" id="GO:0016787">
    <property type="term" value="F:hydrolase activity"/>
    <property type="evidence" value="ECO:0007669"/>
    <property type="project" value="UniProtKB-KW"/>
</dbReference>
<dbReference type="InterPro" id="IPR050789">
    <property type="entry name" value="Diverse_Enzym_Activities"/>
</dbReference>
<dbReference type="PANTHER" id="PTHR43283">
    <property type="entry name" value="BETA-LACTAMASE-RELATED"/>
    <property type="match status" value="1"/>
</dbReference>
<dbReference type="EMBL" id="JBHMAR010000002">
    <property type="protein sequence ID" value="MFB9734315.1"/>
    <property type="molecule type" value="Genomic_DNA"/>
</dbReference>
<reference evidence="3 4" key="1">
    <citation type="submission" date="2024-09" db="EMBL/GenBank/DDBJ databases">
        <authorList>
            <person name="Sun Q."/>
            <person name="Mori K."/>
        </authorList>
    </citation>
    <scope>NUCLEOTIDE SEQUENCE [LARGE SCALE GENOMIC DNA]</scope>
    <source>
        <strain evidence="3 4">JCM 10918</strain>
    </source>
</reference>
<dbReference type="Pfam" id="PF00144">
    <property type="entry name" value="Beta-lactamase"/>
    <property type="match status" value="1"/>
</dbReference>
<dbReference type="PANTHER" id="PTHR43283:SF7">
    <property type="entry name" value="BETA-LACTAMASE-RELATED DOMAIN-CONTAINING PROTEIN"/>
    <property type="match status" value="1"/>
</dbReference>
<accession>A0ABV5V904</accession>
<evidence type="ECO:0000259" key="2">
    <source>
        <dbReference type="Pfam" id="PF00144"/>
    </source>
</evidence>
<dbReference type="Proteomes" id="UP001589703">
    <property type="component" value="Unassembled WGS sequence"/>
</dbReference>
<evidence type="ECO:0000256" key="1">
    <source>
        <dbReference type="SAM" id="MobiDB-lite"/>
    </source>
</evidence>
<organism evidence="3 4">
    <name type="scientific">Streptomyces thermocoprophilus</name>
    <dbReference type="NCBI Taxonomy" id="78356"/>
    <lineage>
        <taxon>Bacteria</taxon>
        <taxon>Bacillati</taxon>
        <taxon>Actinomycetota</taxon>
        <taxon>Actinomycetes</taxon>
        <taxon>Kitasatosporales</taxon>
        <taxon>Streptomycetaceae</taxon>
        <taxon>Streptomyces</taxon>
    </lineage>
</organism>
<gene>
    <name evidence="3" type="ORF">ACFFRO_04035</name>
</gene>